<evidence type="ECO:0008006" key="5">
    <source>
        <dbReference type="Google" id="ProtNLM"/>
    </source>
</evidence>
<reference evidence="4" key="1">
    <citation type="submission" date="2016-10" db="EMBL/GenBank/DDBJ databases">
        <authorList>
            <person name="Varghese N."/>
            <person name="Submissions S."/>
        </authorList>
    </citation>
    <scope>NUCLEOTIDE SEQUENCE [LARGE SCALE GENOMIC DNA]</scope>
    <source>
        <strain evidence="4">DSM 16858</strain>
    </source>
</reference>
<feature type="signal peptide" evidence="2">
    <location>
        <begin position="1"/>
        <end position="22"/>
    </location>
</feature>
<dbReference type="RefSeq" id="WP_093525792.1">
    <property type="nucleotide sequence ID" value="NZ_FOIJ01000024.1"/>
</dbReference>
<feature type="region of interest" description="Disordered" evidence="1">
    <location>
        <begin position="119"/>
        <end position="143"/>
    </location>
</feature>
<sequence length="143" mass="14601">MSFRRASLSVALLCLGLSSACALRPRYGDVVVSQDVARAAETPAVTLRLLDPATNRPIPGAHVVASSGRTRVSVFSGADGLVALPVSKALADENPLLEVVLPKGVARYRFEAVVPEAPKAPEAPAEAPAQAAPPAEAAPGTAN</sequence>
<protein>
    <recommendedName>
        <fullName evidence="5">Lipoprotein</fullName>
    </recommendedName>
</protein>
<dbReference type="EMBL" id="FOIJ01000024">
    <property type="protein sequence ID" value="SEU37551.1"/>
    <property type="molecule type" value="Genomic_DNA"/>
</dbReference>
<accession>A0A1I0LCI8</accession>
<evidence type="ECO:0000256" key="2">
    <source>
        <dbReference type="SAM" id="SignalP"/>
    </source>
</evidence>
<dbReference type="Proteomes" id="UP000199181">
    <property type="component" value="Unassembled WGS sequence"/>
</dbReference>
<evidence type="ECO:0000313" key="3">
    <source>
        <dbReference type="EMBL" id="SEU37551.1"/>
    </source>
</evidence>
<name>A0A1I0LCI8_9BACT</name>
<gene>
    <name evidence="3" type="ORF">SAMN05443639_12447</name>
</gene>
<dbReference type="PROSITE" id="PS51257">
    <property type="entry name" value="PROKAR_LIPOPROTEIN"/>
    <property type="match status" value="1"/>
</dbReference>
<feature type="chain" id="PRO_5011526146" description="Lipoprotein" evidence="2">
    <location>
        <begin position="23"/>
        <end position="143"/>
    </location>
</feature>
<organism evidence="3 4">
    <name type="scientific">Stigmatella erecta</name>
    <dbReference type="NCBI Taxonomy" id="83460"/>
    <lineage>
        <taxon>Bacteria</taxon>
        <taxon>Pseudomonadati</taxon>
        <taxon>Myxococcota</taxon>
        <taxon>Myxococcia</taxon>
        <taxon>Myxococcales</taxon>
        <taxon>Cystobacterineae</taxon>
        <taxon>Archangiaceae</taxon>
        <taxon>Stigmatella</taxon>
    </lineage>
</organism>
<dbReference type="AlphaFoldDB" id="A0A1I0LCI8"/>
<evidence type="ECO:0000256" key="1">
    <source>
        <dbReference type="SAM" id="MobiDB-lite"/>
    </source>
</evidence>
<evidence type="ECO:0000313" key="4">
    <source>
        <dbReference type="Proteomes" id="UP000199181"/>
    </source>
</evidence>
<proteinExistence type="predicted"/>
<keyword evidence="4" id="KW-1185">Reference proteome</keyword>
<keyword evidence="2" id="KW-0732">Signal</keyword>